<reference evidence="1" key="1">
    <citation type="journal article" date="2020" name="Mol. Plant Microbe Interact.">
        <title>Genome Sequence of the Biocontrol Agent Coniothyrium minitans strain Conio (IMI 134523).</title>
        <authorList>
            <person name="Patel D."/>
            <person name="Shittu T.A."/>
            <person name="Baroncelli R."/>
            <person name="Muthumeenakshi S."/>
            <person name="Osborne T.H."/>
            <person name="Janganan T.K."/>
            <person name="Sreenivasaprasad S."/>
        </authorList>
    </citation>
    <scope>NUCLEOTIDE SEQUENCE</scope>
    <source>
        <strain evidence="1">Conio</strain>
    </source>
</reference>
<sequence>MLTSLVARPTHRTPWHLEPPSFAVASQCLTRTAKSRVAAFDKTLPRGQVKESSLLCLPAELRSLVWMHTLGGMVFEVHCWVSYGVNSFATRILNRQKNFLSLLRTCRRIHAEARLIPFMFNAFRIKSEQGLHAFVDTFEAAKREAIAEIHLVTWRAVHMVERLSDIPQPVPDNLALAQLPGLRKLCVDVRIKSNCRDCKRGRCDRCDPELGLLEKHLMEYVEKGDERIELVLKRTCYASVAALQVL</sequence>
<accession>A0A9P6G8J4</accession>
<organism evidence="1 2">
    <name type="scientific">Paraphaeosphaeria minitans</name>
    <dbReference type="NCBI Taxonomy" id="565426"/>
    <lineage>
        <taxon>Eukaryota</taxon>
        <taxon>Fungi</taxon>
        <taxon>Dikarya</taxon>
        <taxon>Ascomycota</taxon>
        <taxon>Pezizomycotina</taxon>
        <taxon>Dothideomycetes</taxon>
        <taxon>Pleosporomycetidae</taxon>
        <taxon>Pleosporales</taxon>
        <taxon>Massarineae</taxon>
        <taxon>Didymosphaeriaceae</taxon>
        <taxon>Paraphaeosphaeria</taxon>
    </lineage>
</organism>
<dbReference type="PANTHER" id="PTHR38790:SF4">
    <property type="entry name" value="2EXR DOMAIN-CONTAINING PROTEIN"/>
    <property type="match status" value="1"/>
</dbReference>
<keyword evidence="2" id="KW-1185">Reference proteome</keyword>
<gene>
    <name evidence="1" type="ORF">PMIN01_11718</name>
</gene>
<dbReference type="AlphaFoldDB" id="A0A9P6G8J4"/>
<proteinExistence type="predicted"/>
<evidence type="ECO:0000313" key="1">
    <source>
        <dbReference type="EMBL" id="KAF9729785.1"/>
    </source>
</evidence>
<dbReference type="Proteomes" id="UP000756921">
    <property type="component" value="Unassembled WGS sequence"/>
</dbReference>
<dbReference type="OrthoDB" id="5413827at2759"/>
<evidence type="ECO:0000313" key="2">
    <source>
        <dbReference type="Proteomes" id="UP000756921"/>
    </source>
</evidence>
<name>A0A9P6G8J4_9PLEO</name>
<dbReference type="PANTHER" id="PTHR38790">
    <property type="entry name" value="2EXR DOMAIN-CONTAINING PROTEIN-RELATED"/>
    <property type="match status" value="1"/>
</dbReference>
<dbReference type="EMBL" id="WJXW01000015">
    <property type="protein sequence ID" value="KAF9729785.1"/>
    <property type="molecule type" value="Genomic_DNA"/>
</dbReference>
<protein>
    <submittedName>
        <fullName evidence="1">Uncharacterized protein</fullName>
    </submittedName>
</protein>
<comment type="caution">
    <text evidence="1">The sequence shown here is derived from an EMBL/GenBank/DDBJ whole genome shotgun (WGS) entry which is preliminary data.</text>
</comment>